<keyword evidence="1" id="KW-1185">Reference proteome</keyword>
<dbReference type="WBParaSite" id="PgR197_g004_t01">
    <property type="protein sequence ID" value="PgR197_g004_t01"/>
    <property type="gene ID" value="PgR197_g004"/>
</dbReference>
<evidence type="ECO:0000313" key="1">
    <source>
        <dbReference type="Proteomes" id="UP000887569"/>
    </source>
</evidence>
<dbReference type="AlphaFoldDB" id="A0A915CI38"/>
<dbReference type="Proteomes" id="UP000887569">
    <property type="component" value="Unplaced"/>
</dbReference>
<proteinExistence type="predicted"/>
<reference evidence="2" key="1">
    <citation type="submission" date="2022-11" db="UniProtKB">
        <authorList>
            <consortium name="WormBaseParasite"/>
        </authorList>
    </citation>
    <scope>IDENTIFICATION</scope>
</reference>
<protein>
    <submittedName>
        <fullName evidence="2">Maturase K</fullName>
    </submittedName>
</protein>
<evidence type="ECO:0000313" key="2">
    <source>
        <dbReference type="WBParaSite" id="PgR197_g004_t01"/>
    </source>
</evidence>
<accession>A0A915CI38</accession>
<name>A0A915CI38_PARUN</name>
<organism evidence="1 2">
    <name type="scientific">Parascaris univalens</name>
    <name type="common">Nematode worm</name>
    <dbReference type="NCBI Taxonomy" id="6257"/>
    <lineage>
        <taxon>Eukaryota</taxon>
        <taxon>Metazoa</taxon>
        <taxon>Ecdysozoa</taxon>
        <taxon>Nematoda</taxon>
        <taxon>Chromadorea</taxon>
        <taxon>Rhabditida</taxon>
        <taxon>Spirurina</taxon>
        <taxon>Ascaridomorpha</taxon>
        <taxon>Ascaridoidea</taxon>
        <taxon>Ascarididae</taxon>
        <taxon>Parascaris</taxon>
    </lineage>
</organism>
<sequence>IRKRFILLVHLQHGVFQRRGRRFGFAPFEFRGEIQDFDIIATSNLWKITFLAFRNLFPFFVFVGTGERRLNFTDSLKLFRSPFLFSFQSKFKRSEKSIYRNSFLLSSANFSHFQLHYDDTKIFIYIHFHLADLWVDYLTSVCGAKKACLYILPCIKRSRRLNILRTAQQMM</sequence>